<dbReference type="PROSITE" id="PS50893">
    <property type="entry name" value="ABC_TRANSPORTER_2"/>
    <property type="match status" value="1"/>
</dbReference>
<dbReference type="GO" id="GO:0005524">
    <property type="term" value="F:ATP binding"/>
    <property type="evidence" value="ECO:0007669"/>
    <property type="project" value="UniProtKB-KW"/>
</dbReference>
<comment type="similarity">
    <text evidence="1">Belongs to the ABC transporter superfamily.</text>
</comment>
<dbReference type="InterPro" id="IPR051120">
    <property type="entry name" value="ABC_AA/LPS_Transport"/>
</dbReference>
<dbReference type="PANTHER" id="PTHR45772">
    <property type="entry name" value="CONSERVED COMPONENT OF ABC TRANSPORTER FOR NATURAL AMINO ACIDS-RELATED"/>
    <property type="match status" value="1"/>
</dbReference>
<dbReference type="InterPro" id="IPR003593">
    <property type="entry name" value="AAA+_ATPase"/>
</dbReference>
<evidence type="ECO:0000313" key="7">
    <source>
        <dbReference type="EMBL" id="QRG09785.1"/>
    </source>
</evidence>
<dbReference type="GO" id="GO:0042941">
    <property type="term" value="P:D-alanine transmembrane transport"/>
    <property type="evidence" value="ECO:0007669"/>
    <property type="project" value="TreeGrafter"/>
</dbReference>
<dbReference type="GO" id="GO:0005304">
    <property type="term" value="F:L-valine transmembrane transporter activity"/>
    <property type="evidence" value="ECO:0007669"/>
    <property type="project" value="TreeGrafter"/>
</dbReference>
<dbReference type="GO" id="GO:0015808">
    <property type="term" value="P:L-alanine transport"/>
    <property type="evidence" value="ECO:0007669"/>
    <property type="project" value="TreeGrafter"/>
</dbReference>
<dbReference type="Gene3D" id="3.40.50.300">
    <property type="entry name" value="P-loop containing nucleotide triphosphate hydrolases"/>
    <property type="match status" value="1"/>
</dbReference>
<sequence>MPSPEAARPSPPRDPILVVDHLSMRFGGLIAVNDVSFHATRGEVTAVIGPNGAGKTTVFNCITGFYKPTTGRLALFHGAAPSAARLDAVTAAGLSWGRTGTGALYLLERLADHKVASWARVARTFQNIRLFSGMTVLENLLVAQHMSLTSSGLLSPAALLNLPSWKRQQQAAVDKALYWLHKIGLVARSDDPAGDLPYGDQRRLEIARAMCTSPVLLCLDEPAAGLNPRESAALNELLLSIRHEHQTSILLIEHDMSVVMEISDHVVVLEYGCKIADGTPEEVRNDPRVIASYLGVEEDETAVVAAEVGA</sequence>
<dbReference type="SUPFAM" id="SSF52540">
    <property type="entry name" value="P-loop containing nucleoside triphosphate hydrolases"/>
    <property type="match status" value="1"/>
</dbReference>
<keyword evidence="8" id="KW-1185">Reference proteome</keyword>
<dbReference type="Pfam" id="PF00005">
    <property type="entry name" value="ABC_tran"/>
    <property type="match status" value="1"/>
</dbReference>
<name>A0A974PVC5_9HYPH</name>
<evidence type="ECO:0000256" key="1">
    <source>
        <dbReference type="ARBA" id="ARBA00005417"/>
    </source>
</evidence>
<dbReference type="SMART" id="SM00382">
    <property type="entry name" value="AAA"/>
    <property type="match status" value="1"/>
</dbReference>
<dbReference type="InterPro" id="IPR027417">
    <property type="entry name" value="P-loop_NTPase"/>
</dbReference>
<evidence type="ECO:0000256" key="2">
    <source>
        <dbReference type="ARBA" id="ARBA00022448"/>
    </source>
</evidence>
<dbReference type="GO" id="GO:0015192">
    <property type="term" value="F:L-phenylalanine transmembrane transporter activity"/>
    <property type="evidence" value="ECO:0007669"/>
    <property type="project" value="TreeGrafter"/>
</dbReference>
<evidence type="ECO:0000256" key="5">
    <source>
        <dbReference type="ARBA" id="ARBA00022970"/>
    </source>
</evidence>
<evidence type="ECO:0000256" key="3">
    <source>
        <dbReference type="ARBA" id="ARBA00022741"/>
    </source>
</evidence>
<organism evidence="7 8">
    <name type="scientific">Xanthobacter dioxanivorans</name>
    <dbReference type="NCBI Taxonomy" id="2528964"/>
    <lineage>
        <taxon>Bacteria</taxon>
        <taxon>Pseudomonadati</taxon>
        <taxon>Pseudomonadota</taxon>
        <taxon>Alphaproteobacteria</taxon>
        <taxon>Hyphomicrobiales</taxon>
        <taxon>Xanthobacteraceae</taxon>
        <taxon>Xanthobacter</taxon>
    </lineage>
</organism>
<dbReference type="KEGG" id="xdi:EZH22_21940"/>
<dbReference type="PANTHER" id="PTHR45772:SF11">
    <property type="entry name" value="HIGH-AFFINITY BRANCHED-CHAIN AMINO ACID TRANSPORT ATP-BINDING PROTEIN LIVG"/>
    <property type="match status" value="1"/>
</dbReference>
<dbReference type="GO" id="GO:0015188">
    <property type="term" value="F:L-isoleucine transmembrane transporter activity"/>
    <property type="evidence" value="ECO:0007669"/>
    <property type="project" value="TreeGrafter"/>
</dbReference>
<gene>
    <name evidence="7" type="ORF">EZH22_21940</name>
</gene>
<keyword evidence="4 7" id="KW-0067">ATP-binding</keyword>
<evidence type="ECO:0000256" key="4">
    <source>
        <dbReference type="ARBA" id="ARBA00022840"/>
    </source>
</evidence>
<dbReference type="GO" id="GO:0016887">
    <property type="term" value="F:ATP hydrolysis activity"/>
    <property type="evidence" value="ECO:0007669"/>
    <property type="project" value="InterPro"/>
</dbReference>
<protein>
    <submittedName>
        <fullName evidence="7">ATP-binding cassette domain-containing protein</fullName>
    </submittedName>
</protein>
<dbReference type="AlphaFoldDB" id="A0A974PVC5"/>
<proteinExistence type="inferred from homology"/>
<evidence type="ECO:0000259" key="6">
    <source>
        <dbReference type="PROSITE" id="PS50893"/>
    </source>
</evidence>
<keyword evidence="5" id="KW-0029">Amino-acid transport</keyword>
<keyword evidence="2" id="KW-0813">Transport</keyword>
<dbReference type="InterPro" id="IPR003439">
    <property type="entry name" value="ABC_transporter-like_ATP-bd"/>
</dbReference>
<evidence type="ECO:0000313" key="8">
    <source>
        <dbReference type="Proteomes" id="UP000596427"/>
    </source>
</evidence>
<dbReference type="CDD" id="cd03219">
    <property type="entry name" value="ABC_Mj1267_LivG_branched"/>
    <property type="match status" value="1"/>
</dbReference>
<dbReference type="Pfam" id="PF12399">
    <property type="entry name" value="BCA_ABC_TP_C"/>
    <property type="match status" value="1"/>
</dbReference>
<dbReference type="GO" id="GO:1903806">
    <property type="term" value="P:L-isoleucine import across plasma membrane"/>
    <property type="evidence" value="ECO:0007669"/>
    <property type="project" value="TreeGrafter"/>
</dbReference>
<reference evidence="7 8" key="1">
    <citation type="submission" date="2020-10" db="EMBL/GenBank/DDBJ databases">
        <title>Degradation of 1,4-Dioxane by Xanthobacter sp. YN2, via a Novel Group-2 Soluble Di-Iron Monooxygenase.</title>
        <authorList>
            <person name="Ma F."/>
            <person name="Wang Y."/>
            <person name="Yang J."/>
            <person name="Guo H."/>
            <person name="Su D."/>
            <person name="Yu L."/>
        </authorList>
    </citation>
    <scope>NUCLEOTIDE SEQUENCE [LARGE SCALE GENOMIC DNA]</scope>
    <source>
        <strain evidence="7 8">YN2</strain>
    </source>
</reference>
<dbReference type="EMBL" id="CP063362">
    <property type="protein sequence ID" value="QRG09785.1"/>
    <property type="molecule type" value="Genomic_DNA"/>
</dbReference>
<dbReference type="InterPro" id="IPR032823">
    <property type="entry name" value="BCA_ABC_TP_C"/>
</dbReference>
<feature type="domain" description="ABC transporter" evidence="6">
    <location>
        <begin position="17"/>
        <end position="296"/>
    </location>
</feature>
<dbReference type="GO" id="GO:1903805">
    <property type="term" value="P:L-valine import across plasma membrane"/>
    <property type="evidence" value="ECO:0007669"/>
    <property type="project" value="TreeGrafter"/>
</dbReference>
<dbReference type="GO" id="GO:0005886">
    <property type="term" value="C:plasma membrane"/>
    <property type="evidence" value="ECO:0007669"/>
    <property type="project" value="TreeGrafter"/>
</dbReference>
<accession>A0A974PVC5</accession>
<keyword evidence="3" id="KW-0547">Nucleotide-binding</keyword>
<dbReference type="Proteomes" id="UP000596427">
    <property type="component" value="Chromosome"/>
</dbReference>